<feature type="region of interest" description="Disordered" evidence="1">
    <location>
        <begin position="1"/>
        <end position="20"/>
    </location>
</feature>
<gene>
    <name evidence="2" type="ORF">CES85_4294</name>
</gene>
<evidence type="ECO:0000313" key="3">
    <source>
        <dbReference type="Proteomes" id="UP000215256"/>
    </source>
</evidence>
<dbReference type="KEGG" id="och:CES85_4294"/>
<feature type="compositionally biased region" description="Polar residues" evidence="1">
    <location>
        <begin position="1"/>
        <end position="16"/>
    </location>
</feature>
<organism evidence="2 3">
    <name type="scientific">Ochrobactrum quorumnocens</name>
    <dbReference type="NCBI Taxonomy" id="271865"/>
    <lineage>
        <taxon>Bacteria</taxon>
        <taxon>Pseudomonadati</taxon>
        <taxon>Pseudomonadota</taxon>
        <taxon>Alphaproteobacteria</taxon>
        <taxon>Hyphomicrobiales</taxon>
        <taxon>Brucellaceae</taxon>
        <taxon>Brucella/Ochrobactrum group</taxon>
        <taxon>Ochrobactrum</taxon>
    </lineage>
</organism>
<dbReference type="EMBL" id="CP022603">
    <property type="protein sequence ID" value="ASV83514.1"/>
    <property type="molecule type" value="Genomic_DNA"/>
</dbReference>
<accession>A0A248U9Y8</accession>
<protein>
    <submittedName>
        <fullName evidence="2">Uncharacterized protein</fullName>
    </submittedName>
</protein>
<name>A0A248U9Y8_9HYPH</name>
<proteinExistence type="predicted"/>
<sequence length="91" mass="10043">MMQAQSDYQHSSSPSYAESGRARGTIASLLAAVESAKQEANESLRRAQSAPLPHIADNTIFIALFERHLSDREILFSKIRQLDDAKASLRA</sequence>
<evidence type="ECO:0000313" key="2">
    <source>
        <dbReference type="EMBL" id="ASV83514.1"/>
    </source>
</evidence>
<dbReference type="AlphaFoldDB" id="A0A248U9Y8"/>
<dbReference type="Proteomes" id="UP000215256">
    <property type="component" value="Chromosome 2"/>
</dbReference>
<dbReference type="RefSeq" id="WP_244923200.1">
    <property type="nucleotide sequence ID" value="NZ_CP022603.1"/>
</dbReference>
<evidence type="ECO:0000256" key="1">
    <source>
        <dbReference type="SAM" id="MobiDB-lite"/>
    </source>
</evidence>
<reference evidence="2 3" key="1">
    <citation type="submission" date="2017-07" db="EMBL/GenBank/DDBJ databases">
        <title>Phylogenetic study on the rhizospheric bacterium Ochrobactrum sp. A44.</title>
        <authorList>
            <person name="Krzyzanowska D.M."/>
            <person name="Ossowicki A."/>
            <person name="Rajewska M."/>
            <person name="Maciag T."/>
            <person name="Kaczynski Z."/>
            <person name="Czerwicka M."/>
            <person name="Jafra S."/>
        </authorList>
    </citation>
    <scope>NUCLEOTIDE SEQUENCE [LARGE SCALE GENOMIC DNA]</scope>
    <source>
        <strain evidence="2 3">A44</strain>
    </source>
</reference>